<protein>
    <submittedName>
        <fullName evidence="1">Uncharacterized protein</fullName>
    </submittedName>
</protein>
<accession>D6PBH1</accession>
<organism evidence="1">
    <name type="scientific">uncultured archaeon MedDCM-OCT-S05-C205</name>
    <dbReference type="NCBI Taxonomy" id="743089"/>
    <lineage>
        <taxon>Archaea</taxon>
        <taxon>environmental samples</taxon>
    </lineage>
</organism>
<proteinExistence type="predicted"/>
<name>D6PBH1_9ARCH</name>
<dbReference type="AlphaFoldDB" id="D6PBH1"/>
<evidence type="ECO:0000313" key="1">
    <source>
        <dbReference type="EMBL" id="ADD93072.1"/>
    </source>
</evidence>
<reference evidence="1" key="1">
    <citation type="journal article" date="2010" name="ISME J.">
        <title>Metagenome of the Mediterranean deep chlorophyll maximum studied by direct and fosmid library 454 pyrosequencing.</title>
        <authorList>
            <person name="Ghai R."/>
            <person name="Martin-Cuadrado A.B."/>
            <person name="Molto A.G."/>
            <person name="Heredia I.G."/>
            <person name="Cabrera R."/>
            <person name="Martin J."/>
            <person name="Verdu M."/>
            <person name="Deschamps P."/>
            <person name="Moreira D."/>
            <person name="Lopez-Garcia P."/>
            <person name="Mira A."/>
            <person name="Rodriguez-Valera F."/>
        </authorList>
    </citation>
    <scope>NUCLEOTIDE SEQUENCE</scope>
</reference>
<dbReference type="EMBL" id="GU942963">
    <property type="protein sequence ID" value="ADD93072.1"/>
    <property type="molecule type" value="Genomic_DNA"/>
</dbReference>
<sequence>MIPVSLYGIDVELCEQFYEKLPELVADSVDDEAYANALFSIESEASIEHIRVADEWASNSPFVWPEDITNEVEMTLRTVNYPDVSLLEHLMTLDNVDAARVSAWMHFSTNLFPLYTQAACDTLTRMGVPTPFHPNDIASYGLYVSRIEGLKMYAPAAGLPEIGLPRSRMLQLGLERFA</sequence>